<dbReference type="InterPro" id="IPR013429">
    <property type="entry name" value="Regulatory_FmdB_Zinc_ribbon"/>
</dbReference>
<keyword evidence="4" id="KW-1185">Reference proteome</keyword>
<dbReference type="RefSeq" id="WP_146588535.1">
    <property type="nucleotide sequence ID" value="NZ_SJPO01000007.1"/>
</dbReference>
<protein>
    <submittedName>
        <fullName evidence="3">Zinc ribbon domain protein</fullName>
    </submittedName>
</protein>
<name>A0A5C5YLE0_9BACT</name>
<evidence type="ECO:0000256" key="1">
    <source>
        <dbReference type="SAM" id="MobiDB-lite"/>
    </source>
</evidence>
<feature type="region of interest" description="Disordered" evidence="1">
    <location>
        <begin position="43"/>
        <end position="65"/>
    </location>
</feature>
<evidence type="ECO:0000313" key="4">
    <source>
        <dbReference type="Proteomes" id="UP000318478"/>
    </source>
</evidence>
<feature type="domain" description="Putative regulatory protein FmdB zinc ribbon" evidence="2">
    <location>
        <begin position="1"/>
        <end position="40"/>
    </location>
</feature>
<gene>
    <name evidence="3" type="ORF">Pla123a_31290</name>
</gene>
<dbReference type="Pfam" id="PF09723">
    <property type="entry name" value="Zn_ribbon_8"/>
    <property type="match status" value="1"/>
</dbReference>
<dbReference type="EMBL" id="SJPO01000007">
    <property type="protein sequence ID" value="TWT75619.1"/>
    <property type="molecule type" value="Genomic_DNA"/>
</dbReference>
<proteinExistence type="predicted"/>
<evidence type="ECO:0000259" key="2">
    <source>
        <dbReference type="SMART" id="SM00834"/>
    </source>
</evidence>
<organism evidence="3 4">
    <name type="scientific">Posidoniimonas polymericola</name>
    <dbReference type="NCBI Taxonomy" id="2528002"/>
    <lineage>
        <taxon>Bacteria</taxon>
        <taxon>Pseudomonadati</taxon>
        <taxon>Planctomycetota</taxon>
        <taxon>Planctomycetia</taxon>
        <taxon>Pirellulales</taxon>
        <taxon>Lacipirellulaceae</taxon>
        <taxon>Posidoniimonas</taxon>
    </lineage>
</organism>
<dbReference type="NCBIfam" id="TIGR02605">
    <property type="entry name" value="CxxC_CxxC_SSSS"/>
    <property type="match status" value="1"/>
</dbReference>
<comment type="caution">
    <text evidence="3">The sequence shown here is derived from an EMBL/GenBank/DDBJ whole genome shotgun (WGS) entry which is preliminary data.</text>
</comment>
<accession>A0A5C5YLE0</accession>
<dbReference type="AlphaFoldDB" id="A0A5C5YLE0"/>
<sequence length="74" mass="7428">MPLYEYLCRDCEKAAELLIRGDEKPVCPACGGQQLMKLLSVPAAPSTSGGGVEPRNPGPAGGSCGSGCACFPGG</sequence>
<reference evidence="3 4" key="1">
    <citation type="submission" date="2019-02" db="EMBL/GenBank/DDBJ databases">
        <title>Deep-cultivation of Planctomycetes and their phenomic and genomic characterization uncovers novel biology.</title>
        <authorList>
            <person name="Wiegand S."/>
            <person name="Jogler M."/>
            <person name="Boedeker C."/>
            <person name="Pinto D."/>
            <person name="Vollmers J."/>
            <person name="Rivas-Marin E."/>
            <person name="Kohn T."/>
            <person name="Peeters S.H."/>
            <person name="Heuer A."/>
            <person name="Rast P."/>
            <person name="Oberbeckmann S."/>
            <person name="Bunk B."/>
            <person name="Jeske O."/>
            <person name="Meyerdierks A."/>
            <person name="Storesund J.E."/>
            <person name="Kallscheuer N."/>
            <person name="Luecker S."/>
            <person name="Lage O.M."/>
            <person name="Pohl T."/>
            <person name="Merkel B.J."/>
            <person name="Hornburger P."/>
            <person name="Mueller R.-W."/>
            <person name="Bruemmer F."/>
            <person name="Labrenz M."/>
            <person name="Spormann A.M."/>
            <person name="Op Den Camp H."/>
            <person name="Overmann J."/>
            <person name="Amann R."/>
            <person name="Jetten M.S.M."/>
            <person name="Mascher T."/>
            <person name="Medema M.H."/>
            <person name="Devos D.P."/>
            <person name="Kaster A.-K."/>
            <person name="Ovreas L."/>
            <person name="Rohde M."/>
            <person name="Galperin M.Y."/>
            <person name="Jogler C."/>
        </authorList>
    </citation>
    <scope>NUCLEOTIDE SEQUENCE [LARGE SCALE GENOMIC DNA]</scope>
    <source>
        <strain evidence="3 4">Pla123a</strain>
    </source>
</reference>
<dbReference type="Proteomes" id="UP000318478">
    <property type="component" value="Unassembled WGS sequence"/>
</dbReference>
<dbReference type="SMART" id="SM00834">
    <property type="entry name" value="CxxC_CXXC_SSSS"/>
    <property type="match status" value="1"/>
</dbReference>
<dbReference type="OrthoDB" id="9813321at2"/>
<evidence type="ECO:0000313" key="3">
    <source>
        <dbReference type="EMBL" id="TWT75619.1"/>
    </source>
</evidence>